<protein>
    <submittedName>
        <fullName evidence="6">Patatin-like phospholipase family protein</fullName>
    </submittedName>
</protein>
<dbReference type="AlphaFoldDB" id="A0A9E7D0Q6"/>
<evidence type="ECO:0000256" key="2">
    <source>
        <dbReference type="ARBA" id="ARBA00022963"/>
    </source>
</evidence>
<dbReference type="Proteomes" id="UP000831290">
    <property type="component" value="Chromosome"/>
</dbReference>
<feature type="short sequence motif" description="GXSXG" evidence="4">
    <location>
        <begin position="39"/>
        <end position="43"/>
    </location>
</feature>
<dbReference type="KEGG" id="fbm:MQE35_11020"/>
<dbReference type="InterPro" id="IPR050301">
    <property type="entry name" value="NTE"/>
</dbReference>
<keyword evidence="1 4" id="KW-0378">Hydrolase</keyword>
<keyword evidence="2 4" id="KW-0442">Lipid degradation</keyword>
<gene>
    <name evidence="6" type="ORF">MQE35_11020</name>
</gene>
<dbReference type="PANTHER" id="PTHR14226:SF78">
    <property type="entry name" value="SLR0060 PROTEIN"/>
    <property type="match status" value="1"/>
</dbReference>
<evidence type="ECO:0000313" key="6">
    <source>
        <dbReference type="EMBL" id="UOB16268.1"/>
    </source>
</evidence>
<dbReference type="InterPro" id="IPR016035">
    <property type="entry name" value="Acyl_Trfase/lysoPLipase"/>
</dbReference>
<dbReference type="SUPFAM" id="SSF52151">
    <property type="entry name" value="FabD/lysophospholipase-like"/>
    <property type="match status" value="1"/>
</dbReference>
<dbReference type="PROSITE" id="PS51635">
    <property type="entry name" value="PNPLA"/>
    <property type="match status" value="1"/>
</dbReference>
<organism evidence="6 7">
    <name type="scientific">Abyssalbus ytuae</name>
    <dbReference type="NCBI Taxonomy" id="2926907"/>
    <lineage>
        <taxon>Bacteria</taxon>
        <taxon>Pseudomonadati</taxon>
        <taxon>Bacteroidota</taxon>
        <taxon>Flavobacteriia</taxon>
        <taxon>Flavobacteriales</taxon>
        <taxon>Flavobacteriaceae</taxon>
        <taxon>Abyssalbus</taxon>
    </lineage>
</organism>
<feature type="domain" description="PNPLA" evidence="5">
    <location>
        <begin position="8"/>
        <end position="166"/>
    </location>
</feature>
<dbReference type="PANTHER" id="PTHR14226">
    <property type="entry name" value="NEUROPATHY TARGET ESTERASE/SWISS CHEESE D.MELANOGASTER"/>
    <property type="match status" value="1"/>
</dbReference>
<keyword evidence="7" id="KW-1185">Reference proteome</keyword>
<feature type="active site" description="Nucleophile" evidence="4">
    <location>
        <position position="41"/>
    </location>
</feature>
<reference evidence="6" key="1">
    <citation type="submission" date="2022-03" db="EMBL/GenBank/DDBJ databases">
        <title>Description of Abyssus ytuae gen. nov., sp. nov., a novel member of the family Flavobacteriaceae isolated from the sediment of Mariana Trench.</title>
        <authorList>
            <person name="Zhang J."/>
            <person name="Xu X."/>
        </authorList>
    </citation>
    <scope>NUCLEOTIDE SEQUENCE</scope>
    <source>
        <strain evidence="6">MT3330</strain>
    </source>
</reference>
<proteinExistence type="predicted"/>
<evidence type="ECO:0000313" key="7">
    <source>
        <dbReference type="Proteomes" id="UP000831290"/>
    </source>
</evidence>
<comment type="caution">
    <text evidence="4">Lacks conserved residue(s) required for the propagation of feature annotation.</text>
</comment>
<accession>A0A9E7D0Q6</accession>
<keyword evidence="3 4" id="KW-0443">Lipid metabolism</keyword>
<dbReference type="CDD" id="cd07205">
    <property type="entry name" value="Pat_PNPLA6_PNPLA7_NTE1_like"/>
    <property type="match status" value="1"/>
</dbReference>
<feature type="active site" description="Proton acceptor" evidence="4">
    <location>
        <position position="153"/>
    </location>
</feature>
<evidence type="ECO:0000259" key="5">
    <source>
        <dbReference type="PROSITE" id="PS51635"/>
    </source>
</evidence>
<dbReference type="Pfam" id="PF01734">
    <property type="entry name" value="Patatin"/>
    <property type="match status" value="1"/>
</dbReference>
<dbReference type="EMBL" id="CP094358">
    <property type="protein sequence ID" value="UOB16268.1"/>
    <property type="molecule type" value="Genomic_DNA"/>
</dbReference>
<name>A0A9E7D0Q6_9FLAO</name>
<evidence type="ECO:0000256" key="1">
    <source>
        <dbReference type="ARBA" id="ARBA00022801"/>
    </source>
</evidence>
<dbReference type="GO" id="GO:0016042">
    <property type="term" value="P:lipid catabolic process"/>
    <property type="evidence" value="ECO:0007669"/>
    <property type="project" value="UniProtKB-UniRule"/>
</dbReference>
<evidence type="ECO:0000256" key="4">
    <source>
        <dbReference type="PROSITE-ProRule" id="PRU01161"/>
    </source>
</evidence>
<dbReference type="Gene3D" id="3.40.1090.10">
    <property type="entry name" value="Cytosolic phospholipase A2 catalytic domain"/>
    <property type="match status" value="2"/>
</dbReference>
<sequence>MDNKKIGLTLSGGGVKSLAHAGFLKVLIENNIYPTVLSGTSGGALIAALYASGYHPDEMIRFFKETPLFSFSLFTLNKPGIVDSDKYRAIFKNFFKSQTFEELDFPVTVTATNISTGKLEYFSRGELIKPLIASAALPPYFSPIEIDGDLYSDGGILNNFPTEPVIKNCDVLIGSFVNPVRKIEKKDVNSTLKFLYRVYHISLDANYYRKFKRCNYVFLPAEIEKIGVLDTKMIDKAFKTGYESALKELPKILESL</sequence>
<evidence type="ECO:0000256" key="3">
    <source>
        <dbReference type="ARBA" id="ARBA00023098"/>
    </source>
</evidence>
<dbReference type="RefSeq" id="WP_255841437.1">
    <property type="nucleotide sequence ID" value="NZ_CP094358.1"/>
</dbReference>
<dbReference type="InterPro" id="IPR002641">
    <property type="entry name" value="PNPLA_dom"/>
</dbReference>
<dbReference type="GO" id="GO:0016787">
    <property type="term" value="F:hydrolase activity"/>
    <property type="evidence" value="ECO:0007669"/>
    <property type="project" value="UniProtKB-UniRule"/>
</dbReference>
<feature type="short sequence motif" description="DGA/G" evidence="4">
    <location>
        <begin position="153"/>
        <end position="155"/>
    </location>
</feature>